<dbReference type="GO" id="GO:0005506">
    <property type="term" value="F:iron ion binding"/>
    <property type="evidence" value="ECO:0007669"/>
    <property type="project" value="InterPro"/>
</dbReference>
<dbReference type="InterPro" id="IPR050121">
    <property type="entry name" value="Cytochrome_P450_monoxygenase"/>
</dbReference>
<dbReference type="AlphaFoldDB" id="K8P2P2"/>
<dbReference type="InterPro" id="IPR036396">
    <property type="entry name" value="Cyt_P450_sf"/>
</dbReference>
<evidence type="ECO:0000313" key="7">
    <source>
        <dbReference type="EMBL" id="EKS33975.1"/>
    </source>
</evidence>
<sequence>MSIAEILDTPMQRPPLVPPRPPMAPDDLSALGRLALIRSNAIASWGPRAYEEDIVKGRFFGRSSFILNTPDAIRHILVENYENYTRTPAAFRVLRPILGEGLLLAEGKAWKNQRRTLAPAFAPRAIPLLIPHMLAATDDAIGMLRAQAGAPVDLREAMQRLALDIAGRTMFSFEIDRHGAALRDFVNDYGERLAQPRFFDLLLPPGWPSPRDISRALFRRRWTRFMRTLISERRAKSAGDAAPHDLFGLMVAARDPETGEAFTDEQLGDQVSTMILAGHETTATALFWSLYLLALDAPTQDELAAEASRALASGPPDAARLTFTRAVLDETMRLYPPAFLIVRAAAGPDAVPGADIAKKDVVLISPWLLHRHEKLWDQPNAFRPSRFLPGNPPPDRFAYLPFGVGPRVCIGAQFALTEATLALAKLIAAFKVELLDHAPVTPVGVVTTQPDRSPMFRITPRDGSAA</sequence>
<organism evidence="7 8">
    <name type="scientific">Afipia clevelandensis ATCC 49720</name>
    <dbReference type="NCBI Taxonomy" id="883079"/>
    <lineage>
        <taxon>Bacteria</taxon>
        <taxon>Pseudomonadati</taxon>
        <taxon>Pseudomonadota</taxon>
        <taxon>Alphaproteobacteria</taxon>
        <taxon>Hyphomicrobiales</taxon>
        <taxon>Nitrobacteraceae</taxon>
        <taxon>Afipia</taxon>
    </lineage>
</organism>
<protein>
    <recommendedName>
        <fullName evidence="9">Cytochrome P450</fullName>
    </recommendedName>
</protein>
<dbReference type="RefSeq" id="WP_002713965.1">
    <property type="nucleotide sequence ID" value="NZ_KB375281.1"/>
</dbReference>
<dbReference type="Proteomes" id="UP000001095">
    <property type="component" value="Unassembled WGS sequence"/>
</dbReference>
<comment type="caution">
    <text evidence="7">The sequence shown here is derived from an EMBL/GenBank/DDBJ whole genome shotgun (WGS) entry which is preliminary data.</text>
</comment>
<dbReference type="InterPro" id="IPR017972">
    <property type="entry name" value="Cyt_P450_CS"/>
</dbReference>
<dbReference type="EMBL" id="AGWY01000012">
    <property type="protein sequence ID" value="EKS33975.1"/>
    <property type="molecule type" value="Genomic_DNA"/>
</dbReference>
<keyword evidence="5 6" id="KW-0349">Heme</keyword>
<dbReference type="GO" id="GO:0004497">
    <property type="term" value="F:monooxygenase activity"/>
    <property type="evidence" value="ECO:0007669"/>
    <property type="project" value="UniProtKB-KW"/>
</dbReference>
<evidence type="ECO:0000256" key="1">
    <source>
        <dbReference type="ARBA" id="ARBA00001971"/>
    </source>
</evidence>
<evidence type="ECO:0000256" key="6">
    <source>
        <dbReference type="RuleBase" id="RU000461"/>
    </source>
</evidence>
<keyword evidence="6" id="KW-0503">Monooxygenase</keyword>
<dbReference type="PANTHER" id="PTHR24305">
    <property type="entry name" value="CYTOCHROME P450"/>
    <property type="match status" value="1"/>
</dbReference>
<evidence type="ECO:0000256" key="2">
    <source>
        <dbReference type="ARBA" id="ARBA00010617"/>
    </source>
</evidence>
<dbReference type="GO" id="GO:0020037">
    <property type="term" value="F:heme binding"/>
    <property type="evidence" value="ECO:0007669"/>
    <property type="project" value="InterPro"/>
</dbReference>
<reference evidence="7 8" key="1">
    <citation type="submission" date="2012-04" db="EMBL/GenBank/DDBJ databases">
        <title>The Genome Sequence of Afipia clevelandensis ATCC 49720.</title>
        <authorList>
            <consortium name="The Broad Institute Genome Sequencing Platform"/>
            <person name="Earl A."/>
            <person name="Ward D."/>
            <person name="Feldgarden M."/>
            <person name="Gevers D."/>
            <person name="Huys G."/>
            <person name="Walker B."/>
            <person name="Young S.K."/>
            <person name="Zeng Q."/>
            <person name="Gargeya S."/>
            <person name="Fitzgerald M."/>
            <person name="Haas B."/>
            <person name="Abouelleil A."/>
            <person name="Alvarado L."/>
            <person name="Arachchi H.M."/>
            <person name="Berlin A."/>
            <person name="Chapman S.B."/>
            <person name="Goldberg J."/>
            <person name="Griggs A."/>
            <person name="Gujja S."/>
            <person name="Hansen M."/>
            <person name="Howarth C."/>
            <person name="Imamovic A."/>
            <person name="Larimer J."/>
            <person name="McCowen C."/>
            <person name="Montmayeur A."/>
            <person name="Murphy C."/>
            <person name="Neiman D."/>
            <person name="Pearson M."/>
            <person name="Priest M."/>
            <person name="Roberts A."/>
            <person name="Saif S."/>
            <person name="Shea T."/>
            <person name="Sisk P."/>
            <person name="Sykes S."/>
            <person name="Wortman J."/>
            <person name="Nusbaum C."/>
            <person name="Birren B."/>
        </authorList>
    </citation>
    <scope>NUCLEOTIDE SEQUENCE [LARGE SCALE GENOMIC DNA]</scope>
    <source>
        <strain evidence="7 8">ATCC 49720</strain>
    </source>
</reference>
<keyword evidence="4 5" id="KW-0408">Iron</keyword>
<dbReference type="Pfam" id="PF00067">
    <property type="entry name" value="p450"/>
    <property type="match status" value="1"/>
</dbReference>
<evidence type="ECO:0000313" key="8">
    <source>
        <dbReference type="Proteomes" id="UP000001095"/>
    </source>
</evidence>
<keyword evidence="6" id="KW-0560">Oxidoreductase</keyword>
<dbReference type="OrthoDB" id="9764248at2"/>
<comment type="similarity">
    <text evidence="2 6">Belongs to the cytochrome P450 family.</text>
</comment>
<evidence type="ECO:0000256" key="3">
    <source>
        <dbReference type="ARBA" id="ARBA00022723"/>
    </source>
</evidence>
<evidence type="ECO:0008006" key="9">
    <source>
        <dbReference type="Google" id="ProtNLM"/>
    </source>
</evidence>
<dbReference type="PANTHER" id="PTHR24305:SF166">
    <property type="entry name" value="CYTOCHROME P450 12A4, MITOCHONDRIAL-RELATED"/>
    <property type="match status" value="1"/>
</dbReference>
<keyword evidence="8" id="KW-1185">Reference proteome</keyword>
<comment type="cofactor">
    <cofactor evidence="1 5">
        <name>heme</name>
        <dbReference type="ChEBI" id="CHEBI:30413"/>
    </cofactor>
</comment>
<proteinExistence type="inferred from homology"/>
<feature type="binding site" description="axial binding residue" evidence="5">
    <location>
        <position position="409"/>
    </location>
    <ligand>
        <name>heme</name>
        <dbReference type="ChEBI" id="CHEBI:30413"/>
    </ligand>
    <ligandPart>
        <name>Fe</name>
        <dbReference type="ChEBI" id="CHEBI:18248"/>
    </ligandPart>
</feature>
<dbReference type="PRINTS" id="PR00465">
    <property type="entry name" value="EP450IV"/>
</dbReference>
<dbReference type="PRINTS" id="PR00385">
    <property type="entry name" value="P450"/>
</dbReference>
<accession>K8P2P2</accession>
<dbReference type="GO" id="GO:0016705">
    <property type="term" value="F:oxidoreductase activity, acting on paired donors, with incorporation or reduction of molecular oxygen"/>
    <property type="evidence" value="ECO:0007669"/>
    <property type="project" value="InterPro"/>
</dbReference>
<name>K8P2P2_9BRAD</name>
<dbReference type="SUPFAM" id="SSF48264">
    <property type="entry name" value="Cytochrome P450"/>
    <property type="match status" value="1"/>
</dbReference>
<dbReference type="InterPro" id="IPR002403">
    <property type="entry name" value="Cyt_P450_E_grp-IV"/>
</dbReference>
<keyword evidence="3 5" id="KW-0479">Metal-binding</keyword>
<dbReference type="PROSITE" id="PS00086">
    <property type="entry name" value="CYTOCHROME_P450"/>
    <property type="match status" value="1"/>
</dbReference>
<gene>
    <name evidence="7" type="ORF">HMPREF9696_03095</name>
</gene>
<dbReference type="Gene3D" id="1.10.630.10">
    <property type="entry name" value="Cytochrome P450"/>
    <property type="match status" value="1"/>
</dbReference>
<dbReference type="PATRIC" id="fig|883079.3.peg.3160"/>
<evidence type="ECO:0000256" key="5">
    <source>
        <dbReference type="PIRSR" id="PIRSR602403-1"/>
    </source>
</evidence>
<evidence type="ECO:0000256" key="4">
    <source>
        <dbReference type="ARBA" id="ARBA00023004"/>
    </source>
</evidence>
<dbReference type="HOGENOM" id="CLU_001570_5_1_5"/>
<dbReference type="InterPro" id="IPR001128">
    <property type="entry name" value="Cyt_P450"/>
</dbReference>